<keyword evidence="4" id="KW-0808">Transferase</keyword>
<feature type="domain" description="Histidine kinase" evidence="9">
    <location>
        <begin position="242"/>
        <end position="453"/>
    </location>
</feature>
<evidence type="ECO:0000259" key="10">
    <source>
        <dbReference type="PROSITE" id="PS50110"/>
    </source>
</evidence>
<evidence type="ECO:0000256" key="1">
    <source>
        <dbReference type="ARBA" id="ARBA00000085"/>
    </source>
</evidence>
<name>A0A3E1R693_9BURK</name>
<dbReference type="SMART" id="SM00388">
    <property type="entry name" value="HisKA"/>
    <property type="match status" value="1"/>
</dbReference>
<dbReference type="PRINTS" id="PR00344">
    <property type="entry name" value="BCTRLSENSOR"/>
</dbReference>
<dbReference type="SUPFAM" id="SSF47384">
    <property type="entry name" value="Homodimeric domain of signal transducing histidine kinase"/>
    <property type="match status" value="1"/>
</dbReference>
<dbReference type="CDD" id="cd00082">
    <property type="entry name" value="HisKA"/>
    <property type="match status" value="1"/>
</dbReference>
<dbReference type="SMART" id="SM00387">
    <property type="entry name" value="HATPase_c"/>
    <property type="match status" value="1"/>
</dbReference>
<dbReference type="Gene3D" id="3.40.50.2300">
    <property type="match status" value="1"/>
</dbReference>
<dbReference type="CDD" id="cd00156">
    <property type="entry name" value="REC"/>
    <property type="match status" value="1"/>
</dbReference>
<sequence>MRTSYQPKDTLMWEASIGCIYFGLLLTLILFELNQRQSIQDQLEIRPQSPITLVFQFDREVLRLRQAINLALVSSQPIDREDILLRLDIAHSRMDLLTNSPSAAEITSSNKVRSVLERFSTIEVQIGQIVNAPEINTDALGKALLQLDELQQPIQALSFETSNRIYIALENQFQATLKQINLIISLLIAQMLVLLLGFAILKRRQIELGELNNTLQLRVAERTEAKAEAESANHSKSRFLAAASHDLRQPLAALALYTGMLGTVVKEGNGRLVSNIQNCVASLSELLNDLLDMSKLESGIAATNISIFSIDELCTSMLANYGATATKKGLRLRCRHAPGIVLRTDQQLFKRLLGNLIDNSLKFTIQGGVLIATRHRQGRMWVEVWDTGIGIPQSDIVHIFEEFRQLGDAGRYRGSGLGLTIAARITSVLGLKMRVDSCPGRGSVFAIELPVSDELPPTPLPVLPGHSVFTIGLVEDNRAILAALEVSLNSLGHTVFSGATGAELIENLGETTPDIVISDFQLESEHSGLDVIESLRNQYGQDIAAIVLTGVTDPNLTKNLVDHGIAVYTKPICLQDLQAFIGKALQKGH</sequence>
<feature type="transmembrane region" description="Helical" evidence="8">
    <location>
        <begin position="180"/>
        <end position="201"/>
    </location>
</feature>
<dbReference type="EMBL" id="QFZK01000030">
    <property type="protein sequence ID" value="RFO94817.1"/>
    <property type="molecule type" value="Genomic_DNA"/>
</dbReference>
<comment type="catalytic activity">
    <reaction evidence="1">
        <text>ATP + protein L-histidine = ADP + protein N-phospho-L-histidine.</text>
        <dbReference type="EC" id="2.7.13.3"/>
    </reaction>
</comment>
<keyword evidence="8" id="KW-0472">Membrane</keyword>
<dbReference type="Pfam" id="PF00512">
    <property type="entry name" value="HisKA"/>
    <property type="match status" value="1"/>
</dbReference>
<dbReference type="SUPFAM" id="SSF52172">
    <property type="entry name" value="CheY-like"/>
    <property type="match status" value="1"/>
</dbReference>
<evidence type="ECO:0000256" key="2">
    <source>
        <dbReference type="ARBA" id="ARBA00012438"/>
    </source>
</evidence>
<keyword evidence="8" id="KW-1133">Transmembrane helix</keyword>
<organism evidence="11 12">
    <name type="scientific">Rhodoferax lacus</name>
    <dbReference type="NCBI Taxonomy" id="2184758"/>
    <lineage>
        <taxon>Bacteria</taxon>
        <taxon>Pseudomonadati</taxon>
        <taxon>Pseudomonadota</taxon>
        <taxon>Betaproteobacteria</taxon>
        <taxon>Burkholderiales</taxon>
        <taxon>Comamonadaceae</taxon>
        <taxon>Rhodoferax</taxon>
    </lineage>
</organism>
<dbReference type="PANTHER" id="PTHR43711">
    <property type="entry name" value="TWO-COMPONENT HISTIDINE KINASE"/>
    <property type="match status" value="1"/>
</dbReference>
<proteinExistence type="predicted"/>
<dbReference type="InterPro" id="IPR036097">
    <property type="entry name" value="HisK_dim/P_sf"/>
</dbReference>
<dbReference type="InterPro" id="IPR005467">
    <property type="entry name" value="His_kinase_dom"/>
</dbReference>
<evidence type="ECO:0000256" key="6">
    <source>
        <dbReference type="ARBA" id="ARBA00023012"/>
    </source>
</evidence>
<dbReference type="InterPro" id="IPR003594">
    <property type="entry name" value="HATPase_dom"/>
</dbReference>
<dbReference type="InterPro" id="IPR011006">
    <property type="entry name" value="CheY-like_superfamily"/>
</dbReference>
<dbReference type="PROSITE" id="PS50110">
    <property type="entry name" value="RESPONSE_REGULATORY"/>
    <property type="match status" value="1"/>
</dbReference>
<keyword evidence="6" id="KW-0902">Two-component regulatory system</keyword>
<keyword evidence="5" id="KW-0418">Kinase</keyword>
<dbReference type="InterPro" id="IPR004358">
    <property type="entry name" value="Sig_transdc_His_kin-like_C"/>
</dbReference>
<dbReference type="EC" id="2.7.13.3" evidence="2"/>
<dbReference type="Proteomes" id="UP000260665">
    <property type="component" value="Unassembled WGS sequence"/>
</dbReference>
<evidence type="ECO:0000256" key="5">
    <source>
        <dbReference type="ARBA" id="ARBA00022777"/>
    </source>
</evidence>
<dbReference type="InterPro" id="IPR036890">
    <property type="entry name" value="HATPase_C_sf"/>
</dbReference>
<dbReference type="AlphaFoldDB" id="A0A3E1R693"/>
<gene>
    <name evidence="11" type="ORF">DIC66_21635</name>
</gene>
<dbReference type="Pfam" id="PF02518">
    <property type="entry name" value="HATPase_c"/>
    <property type="match status" value="1"/>
</dbReference>
<feature type="transmembrane region" description="Helical" evidence="8">
    <location>
        <begin position="12"/>
        <end position="31"/>
    </location>
</feature>
<evidence type="ECO:0000313" key="12">
    <source>
        <dbReference type="Proteomes" id="UP000260665"/>
    </source>
</evidence>
<feature type="modified residue" description="4-aspartylphosphate" evidence="7">
    <location>
        <position position="519"/>
    </location>
</feature>
<dbReference type="InterPro" id="IPR001789">
    <property type="entry name" value="Sig_transdc_resp-reg_receiver"/>
</dbReference>
<evidence type="ECO:0000259" key="9">
    <source>
        <dbReference type="PROSITE" id="PS50109"/>
    </source>
</evidence>
<dbReference type="SUPFAM" id="SSF55874">
    <property type="entry name" value="ATPase domain of HSP90 chaperone/DNA topoisomerase II/histidine kinase"/>
    <property type="match status" value="1"/>
</dbReference>
<dbReference type="SMART" id="SM00448">
    <property type="entry name" value="REC"/>
    <property type="match status" value="1"/>
</dbReference>
<dbReference type="OrthoDB" id="6114847at2"/>
<dbReference type="GO" id="GO:0000155">
    <property type="term" value="F:phosphorelay sensor kinase activity"/>
    <property type="evidence" value="ECO:0007669"/>
    <property type="project" value="InterPro"/>
</dbReference>
<accession>A0A3E1R693</accession>
<keyword evidence="8" id="KW-0812">Transmembrane</keyword>
<dbReference type="Gene3D" id="3.30.565.10">
    <property type="entry name" value="Histidine kinase-like ATPase, C-terminal domain"/>
    <property type="match status" value="1"/>
</dbReference>
<dbReference type="PANTHER" id="PTHR43711:SF1">
    <property type="entry name" value="HISTIDINE KINASE 1"/>
    <property type="match status" value="1"/>
</dbReference>
<comment type="caution">
    <text evidence="11">The sequence shown here is derived from an EMBL/GenBank/DDBJ whole genome shotgun (WGS) entry which is preliminary data.</text>
</comment>
<evidence type="ECO:0000313" key="11">
    <source>
        <dbReference type="EMBL" id="RFO94817.1"/>
    </source>
</evidence>
<dbReference type="Pfam" id="PF00072">
    <property type="entry name" value="Response_reg"/>
    <property type="match status" value="1"/>
</dbReference>
<evidence type="ECO:0000256" key="3">
    <source>
        <dbReference type="ARBA" id="ARBA00022553"/>
    </source>
</evidence>
<dbReference type="InterPro" id="IPR003661">
    <property type="entry name" value="HisK_dim/P_dom"/>
</dbReference>
<reference evidence="11 12" key="1">
    <citation type="submission" date="2018-05" db="EMBL/GenBank/DDBJ databases">
        <title>Rhodoferax soyangensis sp.nov., isolated from an oligotrophic freshwater lake.</title>
        <authorList>
            <person name="Park M."/>
        </authorList>
    </citation>
    <scope>NUCLEOTIDE SEQUENCE [LARGE SCALE GENOMIC DNA]</scope>
    <source>
        <strain evidence="11 12">IMCC26218</strain>
    </source>
</reference>
<evidence type="ECO:0000256" key="7">
    <source>
        <dbReference type="PROSITE-ProRule" id="PRU00169"/>
    </source>
</evidence>
<keyword evidence="3 7" id="KW-0597">Phosphoprotein</keyword>
<dbReference type="Gene3D" id="1.10.287.130">
    <property type="match status" value="1"/>
</dbReference>
<feature type="domain" description="Response regulatory" evidence="10">
    <location>
        <begin position="470"/>
        <end position="585"/>
    </location>
</feature>
<keyword evidence="12" id="KW-1185">Reference proteome</keyword>
<dbReference type="InterPro" id="IPR050736">
    <property type="entry name" value="Sensor_HK_Regulatory"/>
</dbReference>
<evidence type="ECO:0000256" key="4">
    <source>
        <dbReference type="ARBA" id="ARBA00022679"/>
    </source>
</evidence>
<dbReference type="PROSITE" id="PS50109">
    <property type="entry name" value="HIS_KIN"/>
    <property type="match status" value="1"/>
</dbReference>
<dbReference type="RefSeq" id="WP_117180267.1">
    <property type="nucleotide sequence ID" value="NZ_QFZK01000030.1"/>
</dbReference>
<evidence type="ECO:0000256" key="8">
    <source>
        <dbReference type="SAM" id="Phobius"/>
    </source>
</evidence>
<protein>
    <recommendedName>
        <fullName evidence="2">histidine kinase</fullName>
        <ecNumber evidence="2">2.7.13.3</ecNumber>
    </recommendedName>
</protein>